<dbReference type="CDD" id="cd07987">
    <property type="entry name" value="LPLAT_MGAT-like"/>
    <property type="match status" value="1"/>
</dbReference>
<keyword evidence="3" id="KW-0012">Acyltransferase</keyword>
<dbReference type="Proteomes" id="UP000887023">
    <property type="component" value="Chromosome"/>
</dbReference>
<evidence type="ECO:0000313" key="4">
    <source>
        <dbReference type="Proteomes" id="UP000887023"/>
    </source>
</evidence>
<dbReference type="InterPro" id="IPR016676">
    <property type="entry name" value="P_lipid/glycerol_AcTrfase_prd"/>
</dbReference>
<accession>A0ABX8S962</accession>
<sequence>MNVAKVIPLPDPADQDRSGRSRRRSRPDRPAQPADVTSLTERLATDEPAPASLAQSVRRGLASRITGTAGFLRRRLTGDYHVDDFGYDRHFTESLVLPAVGPLYRAWFRTEVAGAANLPTHGGALIVANHAGVIPLDALMTQFAVYDEHPLHRQLRLLADDLVFETPVLGTAARKAGYTVACVADAERLLRNGELTGVFPEGFKGIGKPFADRYKLQRFGGGGFIGAAVRTGVPIIPCSIVGSEETYPKLAELTPLARLLGLPFFPITPLFPHLGPLGLVPLPTKWYIEFGKPIPTDGYDPAEADDPMVTFEITDSVREIVQQTLYRRLARRHGVLQG</sequence>
<feature type="domain" description="Phospholipid/glycerol acyltransferase" evidence="2">
    <location>
        <begin position="124"/>
        <end position="243"/>
    </location>
</feature>
<evidence type="ECO:0000313" key="3">
    <source>
        <dbReference type="EMBL" id="QXQ14384.1"/>
    </source>
</evidence>
<dbReference type="InterPro" id="IPR002123">
    <property type="entry name" value="Plipid/glycerol_acylTrfase"/>
</dbReference>
<keyword evidence="4" id="KW-1185">Reference proteome</keyword>
<dbReference type="Pfam" id="PF01553">
    <property type="entry name" value="Acyltransferase"/>
    <property type="match status" value="1"/>
</dbReference>
<dbReference type="PANTHER" id="PTHR22753">
    <property type="entry name" value="TRANSMEMBRANE PROTEIN 68"/>
    <property type="match status" value="1"/>
</dbReference>
<organism evidence="3 4">
    <name type="scientific">Skermania pinensis</name>
    <dbReference type="NCBI Taxonomy" id="39122"/>
    <lineage>
        <taxon>Bacteria</taxon>
        <taxon>Bacillati</taxon>
        <taxon>Actinomycetota</taxon>
        <taxon>Actinomycetes</taxon>
        <taxon>Mycobacteriales</taxon>
        <taxon>Gordoniaceae</taxon>
        <taxon>Skermania</taxon>
    </lineage>
</organism>
<gene>
    <name evidence="3" type="ORF">KV203_02890</name>
</gene>
<dbReference type="SMART" id="SM00563">
    <property type="entry name" value="PlsC"/>
    <property type="match status" value="1"/>
</dbReference>
<name>A0ABX8S962_9ACTN</name>
<dbReference type="EMBL" id="CP079105">
    <property type="protein sequence ID" value="QXQ14384.1"/>
    <property type="molecule type" value="Genomic_DNA"/>
</dbReference>
<reference evidence="3" key="1">
    <citation type="submission" date="2021-07" db="EMBL/GenBank/DDBJ databases">
        <title>Candidatus Kaistella beijingensis sp. nov. isolated from a municipal wastewater treatment plant is involved in sludge foaming.</title>
        <authorList>
            <person name="Song Y."/>
            <person name="Liu S.-J."/>
        </authorList>
    </citation>
    <scope>NUCLEOTIDE SEQUENCE</scope>
    <source>
        <strain evidence="3">DSM 43998</strain>
    </source>
</reference>
<protein>
    <submittedName>
        <fullName evidence="3">Acyltransferase family protein</fullName>
    </submittedName>
</protein>
<keyword evidence="3" id="KW-0808">Transferase</keyword>
<dbReference type="PANTHER" id="PTHR22753:SF14">
    <property type="entry name" value="MONOACYLGLYCEROL_DIACYLGLYCEROL O-ACYLTRANSFERASE"/>
    <property type="match status" value="1"/>
</dbReference>
<dbReference type="RefSeq" id="WP_066466786.1">
    <property type="nucleotide sequence ID" value="NZ_CBCRUZ010000003.1"/>
</dbReference>
<dbReference type="SUPFAM" id="SSF69593">
    <property type="entry name" value="Glycerol-3-phosphate (1)-acyltransferase"/>
    <property type="match status" value="1"/>
</dbReference>
<proteinExistence type="predicted"/>
<dbReference type="PIRSF" id="PIRSF016753">
    <property type="entry name" value="P_lipid/glycerol_ac_tran_prd"/>
    <property type="match status" value="1"/>
</dbReference>
<feature type="region of interest" description="Disordered" evidence="1">
    <location>
        <begin position="1"/>
        <end position="39"/>
    </location>
</feature>
<dbReference type="GO" id="GO:0016746">
    <property type="term" value="F:acyltransferase activity"/>
    <property type="evidence" value="ECO:0007669"/>
    <property type="project" value="UniProtKB-KW"/>
</dbReference>
<evidence type="ECO:0000259" key="2">
    <source>
        <dbReference type="SMART" id="SM00563"/>
    </source>
</evidence>
<evidence type="ECO:0000256" key="1">
    <source>
        <dbReference type="SAM" id="MobiDB-lite"/>
    </source>
</evidence>